<protein>
    <submittedName>
        <fullName evidence="1">Uncharacterized protein</fullName>
    </submittedName>
</protein>
<proteinExistence type="predicted"/>
<evidence type="ECO:0000313" key="1">
    <source>
        <dbReference type="EMBL" id="MBU2668971.1"/>
    </source>
</evidence>
<organism evidence="1 2">
    <name type="scientific">Paractinoplanes bogorensis</name>
    <dbReference type="NCBI Taxonomy" id="1610840"/>
    <lineage>
        <taxon>Bacteria</taxon>
        <taxon>Bacillati</taxon>
        <taxon>Actinomycetota</taxon>
        <taxon>Actinomycetes</taxon>
        <taxon>Micromonosporales</taxon>
        <taxon>Micromonosporaceae</taxon>
        <taxon>Paractinoplanes</taxon>
    </lineage>
</organism>
<name>A0ABS5Z0B5_9ACTN</name>
<evidence type="ECO:0000313" key="2">
    <source>
        <dbReference type="Proteomes" id="UP001519654"/>
    </source>
</evidence>
<accession>A0ABS5Z0B5</accession>
<sequence length="134" mass="14557">MTRSWPCDHCDAAMHVTVSQTVERDRLAWSVSSACASCGNAEEQCGRDDMPPQLRELLIDQVGLVILQADAETSQRSRTRMLAVFRAGGATIHESVSRYRALTNSGIEGTPAEMKLLADRLTRAGALLRGPEAS</sequence>
<dbReference type="RefSeq" id="WP_215793214.1">
    <property type="nucleotide sequence ID" value="NZ_JAHKKG010000013.1"/>
</dbReference>
<dbReference type="Proteomes" id="UP001519654">
    <property type="component" value="Unassembled WGS sequence"/>
</dbReference>
<reference evidence="1 2" key="1">
    <citation type="submission" date="2021-06" db="EMBL/GenBank/DDBJ databases">
        <title>Actinoplanes lichenicola sp. nov., and Actinoplanes ovalisporus sp. nov., isolated from lichen in Thailand.</title>
        <authorList>
            <person name="Saeng-In P."/>
            <person name="Kanchanasin P."/>
            <person name="Yuki M."/>
            <person name="Kudo T."/>
            <person name="Ohkuma M."/>
            <person name="Phongsopitanun W."/>
            <person name="Tanasupawat S."/>
        </authorList>
    </citation>
    <scope>NUCLEOTIDE SEQUENCE [LARGE SCALE GENOMIC DNA]</scope>
    <source>
        <strain evidence="1 2">NBRC 110975</strain>
    </source>
</reference>
<keyword evidence="2" id="KW-1185">Reference proteome</keyword>
<dbReference type="EMBL" id="JAHKKG010000013">
    <property type="protein sequence ID" value="MBU2668971.1"/>
    <property type="molecule type" value="Genomic_DNA"/>
</dbReference>
<comment type="caution">
    <text evidence="1">The sequence shown here is derived from an EMBL/GenBank/DDBJ whole genome shotgun (WGS) entry which is preliminary data.</text>
</comment>
<gene>
    <name evidence="1" type="ORF">KOI35_36215</name>
</gene>